<dbReference type="Gene3D" id="1.10.1200.10">
    <property type="entry name" value="ACP-like"/>
    <property type="match status" value="1"/>
</dbReference>
<protein>
    <submittedName>
        <fullName evidence="8">Type I polyketide synthase</fullName>
    </submittedName>
</protein>
<dbReference type="InterPro" id="IPR020806">
    <property type="entry name" value="PKS_PP-bd"/>
</dbReference>
<dbReference type="InterPro" id="IPR009081">
    <property type="entry name" value="PP-bd_ACP"/>
</dbReference>
<organism evidence="8 9">
    <name type="scientific">Streptomyces thermocoprophilus</name>
    <dbReference type="NCBI Taxonomy" id="78356"/>
    <lineage>
        <taxon>Bacteria</taxon>
        <taxon>Bacillati</taxon>
        <taxon>Actinomycetota</taxon>
        <taxon>Actinomycetes</taxon>
        <taxon>Kitasatosporales</taxon>
        <taxon>Streptomycetaceae</taxon>
        <taxon>Streptomyces</taxon>
    </lineage>
</organism>
<reference evidence="8 9" key="1">
    <citation type="submission" date="2024-09" db="EMBL/GenBank/DDBJ databases">
        <authorList>
            <person name="Sun Q."/>
            <person name="Mori K."/>
        </authorList>
    </citation>
    <scope>NUCLEOTIDE SEQUENCE [LARGE SCALE GENOMIC DNA]</scope>
    <source>
        <strain evidence="8 9">JCM 10918</strain>
    </source>
</reference>
<feature type="non-terminal residue" evidence="8">
    <location>
        <position position="1291"/>
    </location>
</feature>
<dbReference type="Gene3D" id="3.40.366.10">
    <property type="entry name" value="Malonyl-Coenzyme A Acyl Carrier Protein, domain 2"/>
    <property type="match status" value="1"/>
</dbReference>
<dbReference type="Pfam" id="PF16197">
    <property type="entry name" value="KAsynt_C_assoc"/>
    <property type="match status" value="1"/>
</dbReference>
<evidence type="ECO:0000256" key="1">
    <source>
        <dbReference type="ARBA" id="ARBA00022450"/>
    </source>
</evidence>
<comment type="caution">
    <text evidence="8">The sequence shown here is derived from an EMBL/GenBank/DDBJ whole genome shotgun (WGS) entry which is preliminary data.</text>
</comment>
<dbReference type="PROSITE" id="PS52004">
    <property type="entry name" value="KS3_2"/>
    <property type="match status" value="2"/>
</dbReference>
<dbReference type="Gene3D" id="3.40.47.10">
    <property type="match status" value="2"/>
</dbReference>
<keyword evidence="3" id="KW-0808">Transferase</keyword>
<keyword evidence="5" id="KW-0012">Acyltransferase</keyword>
<evidence type="ECO:0000256" key="2">
    <source>
        <dbReference type="ARBA" id="ARBA00022553"/>
    </source>
</evidence>
<evidence type="ECO:0000256" key="5">
    <source>
        <dbReference type="ARBA" id="ARBA00023315"/>
    </source>
</evidence>
<proteinExistence type="predicted"/>
<dbReference type="RefSeq" id="WP_385859639.1">
    <property type="nucleotide sequence ID" value="NZ_JBHMAR010000034.1"/>
</dbReference>
<dbReference type="InterPro" id="IPR016035">
    <property type="entry name" value="Acyl_Trfase/lysoPLipase"/>
</dbReference>
<evidence type="ECO:0000313" key="8">
    <source>
        <dbReference type="EMBL" id="MFB9737837.1"/>
    </source>
</evidence>
<evidence type="ECO:0000259" key="6">
    <source>
        <dbReference type="PROSITE" id="PS50075"/>
    </source>
</evidence>
<dbReference type="CDD" id="cd00833">
    <property type="entry name" value="PKS"/>
    <property type="match status" value="2"/>
</dbReference>
<dbReference type="InterPro" id="IPR036736">
    <property type="entry name" value="ACP-like_sf"/>
</dbReference>
<dbReference type="Pfam" id="PF00109">
    <property type="entry name" value="ketoacyl-synt"/>
    <property type="match status" value="2"/>
</dbReference>
<keyword evidence="9" id="KW-1185">Reference proteome</keyword>
<dbReference type="SMART" id="SM01294">
    <property type="entry name" value="PKS_PP_betabranch"/>
    <property type="match status" value="1"/>
</dbReference>
<keyword evidence="4" id="KW-0045">Antibiotic biosynthesis</keyword>
<dbReference type="InterPro" id="IPR020841">
    <property type="entry name" value="PKS_Beta-ketoAc_synthase_dom"/>
</dbReference>
<feature type="domain" description="Ketosynthase family 3 (KS3)" evidence="7">
    <location>
        <begin position="15"/>
        <end position="430"/>
    </location>
</feature>
<dbReference type="InterPro" id="IPR001227">
    <property type="entry name" value="Ac_transferase_dom_sf"/>
</dbReference>
<dbReference type="SUPFAM" id="SSF52151">
    <property type="entry name" value="FabD/lysophospholipase-like"/>
    <property type="match status" value="1"/>
</dbReference>
<dbReference type="PROSITE" id="PS50075">
    <property type="entry name" value="CARRIER"/>
    <property type="match status" value="1"/>
</dbReference>
<gene>
    <name evidence="8" type="ORF">ACFFRO_22370</name>
</gene>
<evidence type="ECO:0000259" key="7">
    <source>
        <dbReference type="PROSITE" id="PS52004"/>
    </source>
</evidence>
<dbReference type="Pfam" id="PF00550">
    <property type="entry name" value="PP-binding"/>
    <property type="match status" value="1"/>
</dbReference>
<dbReference type="Proteomes" id="UP001589703">
    <property type="component" value="Unassembled WGS sequence"/>
</dbReference>
<dbReference type="SMART" id="SM00825">
    <property type="entry name" value="PKS_KS"/>
    <property type="match status" value="2"/>
</dbReference>
<dbReference type="InterPro" id="IPR014031">
    <property type="entry name" value="Ketoacyl_synth_C"/>
</dbReference>
<dbReference type="InterPro" id="IPR014030">
    <property type="entry name" value="Ketoacyl_synth_N"/>
</dbReference>
<feature type="domain" description="Carrier" evidence="6">
    <location>
        <begin position="918"/>
        <end position="995"/>
    </location>
</feature>
<dbReference type="Pfam" id="PF02801">
    <property type="entry name" value="Ketoacyl-synt_C"/>
    <property type="match status" value="1"/>
</dbReference>
<dbReference type="SUPFAM" id="SSF53901">
    <property type="entry name" value="Thiolase-like"/>
    <property type="match status" value="2"/>
</dbReference>
<accession>A0ABV5VJ20</accession>
<dbReference type="EMBL" id="JBHMAR010000034">
    <property type="protein sequence ID" value="MFB9737837.1"/>
    <property type="molecule type" value="Genomic_DNA"/>
</dbReference>
<dbReference type="SUPFAM" id="SSF55048">
    <property type="entry name" value="Probable ACP-binding domain of malonyl-CoA ACP transacylase"/>
    <property type="match status" value="1"/>
</dbReference>
<keyword evidence="1" id="KW-0596">Phosphopantetheine</keyword>
<dbReference type="InterPro" id="IPR050091">
    <property type="entry name" value="PKS_NRPS_Biosynth_Enz"/>
</dbReference>
<sequence>MNPSQDRLVRSEPHNEPVAVVGIACRLPGADGPAAYWGLLSEGRDAVTEAPEDRWPAGTAVPYRRAGFIEDVDAFDAAFFDISPFEAAAMDPQQRLTLELAWQALEDARLDPARLRGSATGVFVGAINSDYATLHDRQGEDHADAWTLTGIQRGIIANRVSYALGLRGPSLTLDSGQSSSLVAVEAACESLRRGESGIALAAGVNLNLLPDTSDTIGRFGALSPDGRCHAFDSRANGYVRGEGGAVVVLKPLSAALADGDRVYSVILGGAVNNDGGGEGLTVPSARAQEDVVRLACARAGVAPAEVQYVELHGTGTPVGDPVEAAALGAALGAGRDEEHRLLVGSAKTNIGHLEGAAGIAGLLKVVLSIRHRRLAPSLHFRTPHPDIPMDRLGLRMTTEARDWPDPGRRLVAGVSSFGMGGTNCHLILAEPPAQAAAPTATAGTRQTTDGTDATDGTAAPWILSARSTAALHGQARALARHLDEHPHTAPDDIARSLVETRAEFEHRAVVLGTGRDRRLAALRALGEGRADSDVVTGTAVTGRTALVFPGQGSEWPEMAAELLDRAPVFTARITECAEALAPFVDYALLDVLRRAPGAPGLDRLDVVQPALWAVMVALAEEWRARGVEPYAVIGHSQGEIAAATVAGALSLPDAARVVALRARAVARLGGRGGRGGGMLSVAAPRETVLNVLDGRVPQATVAVENGPGAVVLSGPVDALTEAARLLEEAGERTKLLPIDYASHSAAVEELREEILDVLAPVRPRSTNTLFVSTVTGEPVDTATLDAAYWYRNLRQTVEFARATRSALDHGCRVFVECSPHPVLVTGIEESAERAGVATAATGTLRRGEGGPDRLRAALAEAYVRGAGIDRAVLAPTPGAALTDLPPYAFDRQRYWLPGADGSTAGRTESEAPVPAPVRSAEELLRLVLETAALIRGTDSDAVGPDGTFKELGLDSLGTVELRRRLTGATGLPLPTTVVFDHPTPRRLADHLHARLRTAASAAPAAPAARATTGAVGGTAADADDAVAIVAMGCRYPGGVGSPEELWRLVLDGIDATSEFPTNRGWDLTALFGSDGSGTTTTRRGGFLHDADEFDASFFGISPREALAMDPQQRLLLETTWETLERAGLDPEGLRGSDTGVFVGVMASDYGPRLDRPVDGTDGHLLTGSQTSVASGRVAYTFGFNGPALSVDTACSSSLVALHLAVQALRRGECSMALAGGVTLMSRPGTLVEFSRQNGLSPDGRCKPFSASADGTAFAEGVGMLLLERLSDARRNGHQILAVVRGSAVNQD</sequence>
<dbReference type="InterPro" id="IPR018201">
    <property type="entry name" value="Ketoacyl_synth_AS"/>
</dbReference>
<dbReference type="SUPFAM" id="SSF47336">
    <property type="entry name" value="ACP-like"/>
    <property type="match status" value="1"/>
</dbReference>
<evidence type="ECO:0000256" key="4">
    <source>
        <dbReference type="ARBA" id="ARBA00023194"/>
    </source>
</evidence>
<name>A0ABV5VJ20_9ACTN</name>
<dbReference type="Pfam" id="PF00698">
    <property type="entry name" value="Acyl_transf_1"/>
    <property type="match status" value="1"/>
</dbReference>
<dbReference type="InterPro" id="IPR016036">
    <property type="entry name" value="Malonyl_transacylase_ACP-bd"/>
</dbReference>
<dbReference type="PANTHER" id="PTHR43775">
    <property type="entry name" value="FATTY ACID SYNTHASE"/>
    <property type="match status" value="1"/>
</dbReference>
<evidence type="ECO:0000313" key="9">
    <source>
        <dbReference type="Proteomes" id="UP001589703"/>
    </source>
</evidence>
<dbReference type="InterPro" id="IPR006162">
    <property type="entry name" value="Ppantetheine_attach_site"/>
</dbReference>
<dbReference type="PANTHER" id="PTHR43775:SF37">
    <property type="entry name" value="SI:DKEY-61P9.11"/>
    <property type="match status" value="1"/>
</dbReference>
<dbReference type="SMART" id="SM00823">
    <property type="entry name" value="PKS_PP"/>
    <property type="match status" value="1"/>
</dbReference>
<keyword evidence="2" id="KW-0597">Phosphoprotein</keyword>
<dbReference type="Gene3D" id="3.30.70.3290">
    <property type="match status" value="1"/>
</dbReference>
<dbReference type="InterPro" id="IPR014043">
    <property type="entry name" value="Acyl_transferase_dom"/>
</dbReference>
<dbReference type="PROSITE" id="PS00606">
    <property type="entry name" value="KS3_1"/>
    <property type="match status" value="1"/>
</dbReference>
<dbReference type="InterPro" id="IPR032821">
    <property type="entry name" value="PKS_assoc"/>
</dbReference>
<evidence type="ECO:0000256" key="3">
    <source>
        <dbReference type="ARBA" id="ARBA00022679"/>
    </source>
</evidence>
<feature type="domain" description="Ketosynthase family 3 (KS3)" evidence="7">
    <location>
        <begin position="1023"/>
        <end position="1291"/>
    </location>
</feature>
<dbReference type="PROSITE" id="PS00012">
    <property type="entry name" value="PHOSPHOPANTETHEINE"/>
    <property type="match status" value="1"/>
</dbReference>
<dbReference type="SMART" id="SM00827">
    <property type="entry name" value="PKS_AT"/>
    <property type="match status" value="1"/>
</dbReference>
<dbReference type="InterPro" id="IPR016039">
    <property type="entry name" value="Thiolase-like"/>
</dbReference>